<keyword evidence="1" id="KW-1133">Transmembrane helix</keyword>
<dbReference type="OrthoDB" id="9804799at2"/>
<dbReference type="STRING" id="1174501.SAMN05216192_16420"/>
<feature type="domain" description="Peptidase M56" evidence="2">
    <location>
        <begin position="7"/>
        <end position="304"/>
    </location>
</feature>
<dbReference type="InterPro" id="IPR008756">
    <property type="entry name" value="Peptidase_M56"/>
</dbReference>
<gene>
    <name evidence="3" type="ORF">SAMN05216192_16420</name>
</gene>
<feature type="transmembrane region" description="Helical" evidence="1">
    <location>
        <begin position="141"/>
        <end position="161"/>
    </location>
</feature>
<dbReference type="Pfam" id="PF05569">
    <property type="entry name" value="Peptidase_M56"/>
    <property type="match status" value="1"/>
</dbReference>
<dbReference type="CDD" id="cd07341">
    <property type="entry name" value="M56_BlaR1_MecR1_like"/>
    <property type="match status" value="1"/>
</dbReference>
<dbReference type="Proteomes" id="UP000199050">
    <property type="component" value="Unassembled WGS sequence"/>
</dbReference>
<feature type="transmembrane region" description="Helical" evidence="1">
    <location>
        <begin position="6"/>
        <end position="28"/>
    </location>
</feature>
<keyword evidence="1" id="KW-0472">Membrane</keyword>
<reference evidence="4" key="1">
    <citation type="submission" date="2016-10" db="EMBL/GenBank/DDBJ databases">
        <authorList>
            <person name="Varghese N."/>
            <person name="Submissions S."/>
        </authorList>
    </citation>
    <scope>NUCLEOTIDE SEQUENCE [LARGE SCALE GENOMIC DNA]</scope>
    <source>
        <strain evidence="4">CGMCC 1.11012</strain>
    </source>
</reference>
<accession>A0A1G9GDZ2</accession>
<dbReference type="PANTHER" id="PTHR34978:SF3">
    <property type="entry name" value="SLR0241 PROTEIN"/>
    <property type="match status" value="1"/>
</dbReference>
<dbReference type="AlphaFoldDB" id="A0A1G9GDZ2"/>
<proteinExistence type="predicted"/>
<evidence type="ECO:0000313" key="3">
    <source>
        <dbReference type="EMBL" id="SDK98924.1"/>
    </source>
</evidence>
<feature type="transmembrane region" description="Helical" evidence="1">
    <location>
        <begin position="312"/>
        <end position="331"/>
    </location>
</feature>
<feature type="transmembrane region" description="Helical" evidence="1">
    <location>
        <begin position="35"/>
        <end position="54"/>
    </location>
</feature>
<keyword evidence="4" id="KW-1185">Reference proteome</keyword>
<sequence length="709" mass="77278">MTAIFQTVLQMSVAGSYVILLVLIARLILRKAPKLLSYILWFAVLFRLLCPLSFETSYSLLPELGTGNLQTAADDTKTLVQRPLVSASEPSGAAEGATGGITADKDGVAAGSASPGMAGTMPVAAEAAKSSSEHWQTVAGYIWLGGMSVMLSGGLVSAIRLNRQLKGARHQSGNLYEWGGAKTPFVFGLLKPRIILPAGLGEHERGYIIRHEQVHISRLDHLVKLAAFAALCLHWFNPLIWLAVRSMDEDMEKSCDEAVIRELGSSIKKDYSTSLLSLSTGRTFTGRTPLAFGENSTKGRIKNILNYRKPSFWAVTSAAAVVIITVAVAGITGNMRSQKLTEADYARQYIADQIAGIENGIKDAVIVDSEMTVFEQAGRVEGLLPEPLELWRLEYRLEPEDMSRLPLAGGMNEVEGKITEDSSLGKPVLVFAYEGSTPRYEGVIWSGPYDLGTPAGRETALQVFFEGKGILEHEMYSGNHAIAKFVMSDGTSAHLLLSQPAVQGDSGIWVVERWKDGNGYEYYETPDTSLSSADYFAGLQAEADQGQQAAERLDPQQVAARFVQDELGWNIAKEKIDLLIPATAADFTISPISELLGYVSGMTLAEPGFKFDNAEWLTEDEDPARLRRLGIDPERDMPGGFYVLNKLAIKDPLELSNEAEFTIMDGAAPKAVSRAEFIERLDIMSDSGMLCTVTTQDGKVIRIAERYLP</sequence>
<evidence type="ECO:0000259" key="2">
    <source>
        <dbReference type="Pfam" id="PF05569"/>
    </source>
</evidence>
<dbReference type="PANTHER" id="PTHR34978">
    <property type="entry name" value="POSSIBLE SENSOR-TRANSDUCER PROTEIN BLAR"/>
    <property type="match status" value="1"/>
</dbReference>
<name>A0A1G9GDZ2_9BACL</name>
<dbReference type="InterPro" id="IPR052173">
    <property type="entry name" value="Beta-lactam_resp_regulator"/>
</dbReference>
<dbReference type="EMBL" id="FNDX01000064">
    <property type="protein sequence ID" value="SDK98924.1"/>
    <property type="molecule type" value="Genomic_DNA"/>
</dbReference>
<dbReference type="RefSeq" id="WP_090719913.1">
    <property type="nucleotide sequence ID" value="NZ_CBCSKY010000067.1"/>
</dbReference>
<keyword evidence="1" id="KW-0812">Transmembrane</keyword>
<evidence type="ECO:0000313" key="4">
    <source>
        <dbReference type="Proteomes" id="UP000199050"/>
    </source>
</evidence>
<evidence type="ECO:0000256" key="1">
    <source>
        <dbReference type="SAM" id="Phobius"/>
    </source>
</evidence>
<organism evidence="3 4">
    <name type="scientific">Paenibacillus typhae</name>
    <dbReference type="NCBI Taxonomy" id="1174501"/>
    <lineage>
        <taxon>Bacteria</taxon>
        <taxon>Bacillati</taxon>
        <taxon>Bacillota</taxon>
        <taxon>Bacilli</taxon>
        <taxon>Bacillales</taxon>
        <taxon>Paenibacillaceae</taxon>
        <taxon>Paenibacillus</taxon>
    </lineage>
</organism>
<protein>
    <submittedName>
        <fullName evidence="3">Signal transducer regulating beta-lactamase production, contains metallopeptidase domain</fullName>
    </submittedName>
</protein>